<dbReference type="PANTHER" id="PTHR43236:SF1">
    <property type="entry name" value="BLL7220 PROTEIN"/>
    <property type="match status" value="1"/>
</dbReference>
<dbReference type="PANTHER" id="PTHR43236">
    <property type="entry name" value="ANTITOXIN HIGA1"/>
    <property type="match status" value="1"/>
</dbReference>
<name>C8VVK7_DESAS</name>
<dbReference type="HOGENOM" id="CLU_088575_0_0_9"/>
<evidence type="ECO:0000313" key="3">
    <source>
        <dbReference type="Proteomes" id="UP000002217"/>
    </source>
</evidence>
<dbReference type="InterPro" id="IPR010359">
    <property type="entry name" value="IrrE_HExxH"/>
</dbReference>
<dbReference type="eggNOG" id="COG2856">
    <property type="taxonomic scope" value="Bacteria"/>
</dbReference>
<dbReference type="Gene3D" id="1.10.10.2910">
    <property type="match status" value="1"/>
</dbReference>
<dbReference type="EMBL" id="CP001720">
    <property type="protein sequence ID" value="ACV62322.1"/>
    <property type="molecule type" value="Genomic_DNA"/>
</dbReference>
<dbReference type="KEGG" id="dae:Dtox_1455"/>
<dbReference type="InterPro" id="IPR052345">
    <property type="entry name" value="Rad_response_metalloprotease"/>
</dbReference>
<dbReference type="STRING" id="485916.Dtox_1455"/>
<sequence>MNKNRQLAIEKIANNVRAECKAADYGFYNIFEATEKIGYRVVRYPIGSDAFLGFALIKDAERIIFSNSSLILSREIFTVAHELGHQKLHLSEQGLTIIKDNDFDDRDEYEVEANYFAACLLMPREQVDKFIRHELKDKSIAKLSGMDIARIQTAFYVSYDMALIRLKALGKLDNTHLDWLKLEKLENTATRLLSAINANIDLCRSTEAKKVPAEYLEWVISNYNEKLIPIKSLETALKYVDLEVADIEFLTEVEGAEDESFDDLLRRMD</sequence>
<dbReference type="Pfam" id="PF06114">
    <property type="entry name" value="Peptidase_M78"/>
    <property type="match status" value="1"/>
</dbReference>
<dbReference type="OrthoDB" id="9816277at2"/>
<gene>
    <name evidence="2" type="ordered locus">Dtox_1455</name>
</gene>
<protein>
    <recommendedName>
        <fullName evidence="1">IrrE N-terminal-like domain-containing protein</fullName>
    </recommendedName>
</protein>
<proteinExistence type="predicted"/>
<evidence type="ECO:0000259" key="1">
    <source>
        <dbReference type="Pfam" id="PF06114"/>
    </source>
</evidence>
<evidence type="ECO:0000313" key="2">
    <source>
        <dbReference type="EMBL" id="ACV62322.1"/>
    </source>
</evidence>
<accession>C8VVK7</accession>
<dbReference type="AlphaFoldDB" id="C8VVK7"/>
<reference evidence="2 3" key="1">
    <citation type="journal article" date="2009" name="Stand. Genomic Sci.">
        <title>Complete genome sequence of Desulfotomaculum acetoxidans type strain (5575).</title>
        <authorList>
            <person name="Spring S."/>
            <person name="Lapidus A."/>
            <person name="Schroder M."/>
            <person name="Gleim D."/>
            <person name="Sims D."/>
            <person name="Meincke L."/>
            <person name="Glavina Del Rio T."/>
            <person name="Tice H."/>
            <person name="Copeland A."/>
            <person name="Cheng J.F."/>
            <person name="Lucas S."/>
            <person name="Chen F."/>
            <person name="Nolan M."/>
            <person name="Bruce D."/>
            <person name="Goodwin L."/>
            <person name="Pitluck S."/>
            <person name="Ivanova N."/>
            <person name="Mavromatis K."/>
            <person name="Mikhailova N."/>
            <person name="Pati A."/>
            <person name="Chen A."/>
            <person name="Palaniappan K."/>
            <person name="Land M."/>
            <person name="Hauser L."/>
            <person name="Chang Y.J."/>
            <person name="Jeffries C.D."/>
            <person name="Chain P."/>
            <person name="Saunders E."/>
            <person name="Brettin T."/>
            <person name="Detter J.C."/>
            <person name="Goker M."/>
            <person name="Bristow J."/>
            <person name="Eisen J.A."/>
            <person name="Markowitz V."/>
            <person name="Hugenholtz P."/>
            <person name="Kyrpides N.C."/>
            <person name="Klenk H.P."/>
            <person name="Han C."/>
        </authorList>
    </citation>
    <scope>NUCLEOTIDE SEQUENCE [LARGE SCALE GENOMIC DNA]</scope>
    <source>
        <strain evidence="3">ATCC 49208 / DSM 771 / VKM B-1644</strain>
    </source>
</reference>
<organism evidence="2 3">
    <name type="scientific">Desulfofarcimen acetoxidans (strain ATCC 49208 / DSM 771 / KCTC 5769 / VKM B-1644 / 5575)</name>
    <name type="common">Desulfotomaculum acetoxidans</name>
    <dbReference type="NCBI Taxonomy" id="485916"/>
    <lineage>
        <taxon>Bacteria</taxon>
        <taxon>Bacillati</taxon>
        <taxon>Bacillota</taxon>
        <taxon>Clostridia</taxon>
        <taxon>Eubacteriales</taxon>
        <taxon>Peptococcaceae</taxon>
        <taxon>Desulfofarcimen</taxon>
    </lineage>
</organism>
<feature type="domain" description="IrrE N-terminal-like" evidence="1">
    <location>
        <begin position="35"/>
        <end position="167"/>
    </location>
</feature>
<keyword evidence="3" id="KW-1185">Reference proteome</keyword>
<dbReference type="Proteomes" id="UP000002217">
    <property type="component" value="Chromosome"/>
</dbReference>
<dbReference type="RefSeq" id="WP_015757036.1">
    <property type="nucleotide sequence ID" value="NC_013216.1"/>
</dbReference>